<evidence type="ECO:0000313" key="2">
    <source>
        <dbReference type="Proteomes" id="UP001596101"/>
    </source>
</evidence>
<keyword evidence="2" id="KW-1185">Reference proteome</keyword>
<dbReference type="EMBL" id="JBHSMR010000013">
    <property type="protein sequence ID" value="MFC5479761.1"/>
    <property type="molecule type" value="Genomic_DNA"/>
</dbReference>
<evidence type="ECO:0000313" key="1">
    <source>
        <dbReference type="EMBL" id="MFC5479761.1"/>
    </source>
</evidence>
<organism evidence="1 2">
    <name type="scientific">Massilia suwonensis</name>
    <dbReference type="NCBI Taxonomy" id="648895"/>
    <lineage>
        <taxon>Bacteria</taxon>
        <taxon>Pseudomonadati</taxon>
        <taxon>Pseudomonadota</taxon>
        <taxon>Betaproteobacteria</taxon>
        <taxon>Burkholderiales</taxon>
        <taxon>Oxalobacteraceae</taxon>
        <taxon>Telluria group</taxon>
        <taxon>Massilia</taxon>
    </lineage>
</organism>
<sequence length="112" mass="12915">MYRLYRRTTLADSDVFWLDYEWADSFDNTEWRPCVEHFVNEVAIQGHKVVALPSPEFVSGEDSVEVAYLVNGKRTVFSSDHLLSLIVIESEDPHLIGSIWDDIGNKVGWVRE</sequence>
<gene>
    <name evidence="1" type="ORF">ACFPQ5_16300</name>
</gene>
<accession>A0ABW0MT48</accession>
<proteinExistence type="predicted"/>
<protein>
    <submittedName>
        <fullName evidence="1">Uncharacterized protein</fullName>
    </submittedName>
</protein>
<comment type="caution">
    <text evidence="1">The sequence shown here is derived from an EMBL/GenBank/DDBJ whole genome shotgun (WGS) entry which is preliminary data.</text>
</comment>
<reference evidence="2" key="1">
    <citation type="journal article" date="2019" name="Int. J. Syst. Evol. Microbiol.">
        <title>The Global Catalogue of Microorganisms (GCM) 10K type strain sequencing project: providing services to taxonomists for standard genome sequencing and annotation.</title>
        <authorList>
            <consortium name="The Broad Institute Genomics Platform"/>
            <consortium name="The Broad Institute Genome Sequencing Center for Infectious Disease"/>
            <person name="Wu L."/>
            <person name="Ma J."/>
        </authorList>
    </citation>
    <scope>NUCLEOTIDE SEQUENCE [LARGE SCALE GENOMIC DNA]</scope>
    <source>
        <strain evidence="2">CCUG 43111</strain>
    </source>
</reference>
<dbReference type="Proteomes" id="UP001596101">
    <property type="component" value="Unassembled WGS sequence"/>
</dbReference>
<dbReference type="RefSeq" id="WP_379757848.1">
    <property type="nucleotide sequence ID" value="NZ_JBHSMR010000013.1"/>
</dbReference>
<name>A0ABW0MT48_9BURK</name>